<dbReference type="GO" id="GO:0005829">
    <property type="term" value="C:cytosol"/>
    <property type="evidence" value="ECO:0007669"/>
    <property type="project" value="TreeGrafter"/>
</dbReference>
<name>A0A485CZ14_RAOPL</name>
<evidence type="ECO:0000256" key="1">
    <source>
        <dbReference type="ARBA" id="ARBA00022598"/>
    </source>
</evidence>
<dbReference type="InterPro" id="IPR024088">
    <property type="entry name" value="Tyr-tRNA-ligase_bac-type"/>
</dbReference>
<proteinExistence type="inferred from homology"/>
<dbReference type="Gene3D" id="3.40.50.620">
    <property type="entry name" value="HUPs"/>
    <property type="match status" value="1"/>
</dbReference>
<evidence type="ECO:0000256" key="6">
    <source>
        <dbReference type="ARBA" id="ARBA00048248"/>
    </source>
</evidence>
<dbReference type="EC" id="6.1.1.1" evidence="8"/>
<dbReference type="Proteomes" id="UP000345637">
    <property type="component" value="Unassembled WGS sequence"/>
</dbReference>
<dbReference type="GO" id="GO:0004831">
    <property type="term" value="F:tyrosine-tRNA ligase activity"/>
    <property type="evidence" value="ECO:0007669"/>
    <property type="project" value="UniProtKB-EC"/>
</dbReference>
<dbReference type="AlphaFoldDB" id="A0A485CZ14"/>
<comment type="catalytic activity">
    <reaction evidence="6">
        <text>tRNA(Tyr) + L-tyrosine + ATP = L-tyrosyl-tRNA(Tyr) + AMP + diphosphate + H(+)</text>
        <dbReference type="Rhea" id="RHEA:10220"/>
        <dbReference type="Rhea" id="RHEA-COMP:9706"/>
        <dbReference type="Rhea" id="RHEA-COMP:9707"/>
        <dbReference type="ChEBI" id="CHEBI:15378"/>
        <dbReference type="ChEBI" id="CHEBI:30616"/>
        <dbReference type="ChEBI" id="CHEBI:33019"/>
        <dbReference type="ChEBI" id="CHEBI:58315"/>
        <dbReference type="ChEBI" id="CHEBI:78442"/>
        <dbReference type="ChEBI" id="CHEBI:78536"/>
        <dbReference type="ChEBI" id="CHEBI:456215"/>
        <dbReference type="EC" id="6.1.1.1"/>
    </reaction>
</comment>
<dbReference type="SUPFAM" id="SSF52374">
    <property type="entry name" value="Nucleotidylyl transferase"/>
    <property type="match status" value="1"/>
</dbReference>
<dbReference type="EMBL" id="CAADJE010000037">
    <property type="protein sequence ID" value="VFS89757.1"/>
    <property type="molecule type" value="Genomic_DNA"/>
</dbReference>
<dbReference type="PANTHER" id="PTHR11766">
    <property type="entry name" value="TYROSYL-TRNA SYNTHETASE"/>
    <property type="match status" value="1"/>
</dbReference>
<dbReference type="GO" id="GO:0005524">
    <property type="term" value="F:ATP binding"/>
    <property type="evidence" value="ECO:0007669"/>
    <property type="project" value="UniProtKB-KW"/>
</dbReference>
<protein>
    <submittedName>
        <fullName evidence="8">Tyrosine--tRNA ligase</fullName>
        <ecNumber evidence="8">6.1.1.1</ecNumber>
    </submittedName>
</protein>
<gene>
    <name evidence="8" type="primary">tyrS_2</name>
    <name evidence="8" type="ORF">NCTC12998_06762</name>
</gene>
<sequence length="106" mass="12128">MNVLTFLRDIGKHFSVNQMINKEAVKQRLNRDDQGISFTEFSYNLLQGYDFRVSEQAAWRGAADWPVPISGAISPPASTWTRRLHQNQVFGLTVPLITKAGWHQVR</sequence>
<accession>A0A485CZ14</accession>
<evidence type="ECO:0000313" key="8">
    <source>
        <dbReference type="EMBL" id="VFS89757.1"/>
    </source>
</evidence>
<keyword evidence="3 7" id="KW-0067">ATP-binding</keyword>
<keyword evidence="4 7" id="KW-0648">Protein biosynthesis</keyword>
<dbReference type="GO" id="GO:0006418">
    <property type="term" value="P:tRNA aminoacylation for protein translation"/>
    <property type="evidence" value="ECO:0007669"/>
    <property type="project" value="InterPro"/>
</dbReference>
<evidence type="ECO:0000256" key="2">
    <source>
        <dbReference type="ARBA" id="ARBA00022741"/>
    </source>
</evidence>
<keyword evidence="1 7" id="KW-0436">Ligase</keyword>
<evidence type="ECO:0000256" key="5">
    <source>
        <dbReference type="ARBA" id="ARBA00023146"/>
    </source>
</evidence>
<evidence type="ECO:0000256" key="3">
    <source>
        <dbReference type="ARBA" id="ARBA00022840"/>
    </source>
</evidence>
<evidence type="ECO:0000256" key="4">
    <source>
        <dbReference type="ARBA" id="ARBA00022917"/>
    </source>
</evidence>
<evidence type="ECO:0000256" key="7">
    <source>
        <dbReference type="RuleBase" id="RU363036"/>
    </source>
</evidence>
<keyword evidence="5 7" id="KW-0030">Aminoacyl-tRNA synthetase</keyword>
<keyword evidence="2 7" id="KW-0547">Nucleotide-binding</keyword>
<comment type="similarity">
    <text evidence="7">Belongs to the class-I aminoacyl-tRNA synthetase family.</text>
</comment>
<dbReference type="InterPro" id="IPR014729">
    <property type="entry name" value="Rossmann-like_a/b/a_fold"/>
</dbReference>
<reference evidence="8 9" key="1">
    <citation type="submission" date="2019-03" db="EMBL/GenBank/DDBJ databases">
        <authorList>
            <consortium name="Pathogen Informatics"/>
        </authorList>
    </citation>
    <scope>NUCLEOTIDE SEQUENCE [LARGE SCALE GENOMIC DNA]</scope>
    <source>
        <strain evidence="8 9">NCTC12998</strain>
    </source>
</reference>
<evidence type="ECO:0000313" key="9">
    <source>
        <dbReference type="Proteomes" id="UP000345637"/>
    </source>
</evidence>
<dbReference type="Pfam" id="PF00579">
    <property type="entry name" value="tRNA-synt_1b"/>
    <property type="match status" value="1"/>
</dbReference>
<organism evidence="8 9">
    <name type="scientific">Raoultella planticola</name>
    <name type="common">Klebsiella planticola</name>
    <dbReference type="NCBI Taxonomy" id="575"/>
    <lineage>
        <taxon>Bacteria</taxon>
        <taxon>Pseudomonadati</taxon>
        <taxon>Pseudomonadota</taxon>
        <taxon>Gammaproteobacteria</taxon>
        <taxon>Enterobacterales</taxon>
        <taxon>Enterobacteriaceae</taxon>
        <taxon>Klebsiella/Raoultella group</taxon>
        <taxon>Raoultella</taxon>
    </lineage>
</organism>
<dbReference type="InterPro" id="IPR002305">
    <property type="entry name" value="aa-tRNA-synth_Ic"/>
</dbReference>
<dbReference type="PANTHER" id="PTHR11766:SF0">
    <property type="entry name" value="TYROSINE--TRNA LIGASE, MITOCHONDRIAL"/>
    <property type="match status" value="1"/>
</dbReference>